<feature type="domain" description="Peptidase S9A N-terminal" evidence="6">
    <location>
        <begin position="35"/>
        <end position="439"/>
    </location>
</feature>
<accession>A0ABW5KJY6</accession>
<organism evidence="7 8">
    <name type="scientific">Sphingobacterium suaedae</name>
    <dbReference type="NCBI Taxonomy" id="1686402"/>
    <lineage>
        <taxon>Bacteria</taxon>
        <taxon>Pseudomonadati</taxon>
        <taxon>Bacteroidota</taxon>
        <taxon>Sphingobacteriia</taxon>
        <taxon>Sphingobacteriales</taxon>
        <taxon>Sphingobacteriaceae</taxon>
        <taxon>Sphingobacterium</taxon>
    </lineage>
</organism>
<dbReference type="Gene3D" id="3.40.50.1820">
    <property type="entry name" value="alpha/beta hydrolase"/>
    <property type="match status" value="1"/>
</dbReference>
<evidence type="ECO:0000259" key="5">
    <source>
        <dbReference type="Pfam" id="PF00326"/>
    </source>
</evidence>
<name>A0ABW5KJY6_9SPHI</name>
<evidence type="ECO:0000256" key="3">
    <source>
        <dbReference type="ARBA" id="ARBA00022801"/>
    </source>
</evidence>
<dbReference type="PROSITE" id="PS51257">
    <property type="entry name" value="PROKAR_LIPOPROTEIN"/>
    <property type="match status" value="1"/>
</dbReference>
<dbReference type="SUPFAM" id="SSF53474">
    <property type="entry name" value="alpha/beta-Hydrolases"/>
    <property type="match status" value="1"/>
</dbReference>
<evidence type="ECO:0000259" key="6">
    <source>
        <dbReference type="Pfam" id="PF02897"/>
    </source>
</evidence>
<dbReference type="PANTHER" id="PTHR11757">
    <property type="entry name" value="PROTEASE FAMILY S9A OLIGOPEPTIDASE"/>
    <property type="match status" value="1"/>
</dbReference>
<evidence type="ECO:0000313" key="8">
    <source>
        <dbReference type="Proteomes" id="UP001597545"/>
    </source>
</evidence>
<dbReference type="RefSeq" id="WP_380904421.1">
    <property type="nucleotide sequence ID" value="NZ_JBHUEG010000004.1"/>
</dbReference>
<dbReference type="Gene3D" id="2.130.10.120">
    <property type="entry name" value="Prolyl oligopeptidase, N-terminal domain"/>
    <property type="match status" value="1"/>
</dbReference>
<dbReference type="Pfam" id="PF00326">
    <property type="entry name" value="Peptidase_S9"/>
    <property type="match status" value="1"/>
</dbReference>
<reference evidence="8" key="1">
    <citation type="journal article" date="2019" name="Int. J. Syst. Evol. Microbiol.">
        <title>The Global Catalogue of Microorganisms (GCM) 10K type strain sequencing project: providing services to taxonomists for standard genome sequencing and annotation.</title>
        <authorList>
            <consortium name="The Broad Institute Genomics Platform"/>
            <consortium name="The Broad Institute Genome Sequencing Center for Infectious Disease"/>
            <person name="Wu L."/>
            <person name="Ma J."/>
        </authorList>
    </citation>
    <scope>NUCLEOTIDE SEQUENCE [LARGE SCALE GENOMIC DNA]</scope>
    <source>
        <strain evidence="8">KCTC 42662</strain>
    </source>
</reference>
<protein>
    <submittedName>
        <fullName evidence="7">S9 family peptidase</fullName>
    </submittedName>
</protein>
<dbReference type="Pfam" id="PF02897">
    <property type="entry name" value="Peptidase_S9_N"/>
    <property type="match status" value="1"/>
</dbReference>
<evidence type="ECO:0000256" key="1">
    <source>
        <dbReference type="ARBA" id="ARBA00005228"/>
    </source>
</evidence>
<proteinExistence type="inferred from homology"/>
<dbReference type="InterPro" id="IPR051543">
    <property type="entry name" value="Serine_Peptidase_S9A"/>
</dbReference>
<evidence type="ECO:0000256" key="2">
    <source>
        <dbReference type="ARBA" id="ARBA00022670"/>
    </source>
</evidence>
<sequence length="716" mass="81506">MHKKWNYMIIIGAMIISCSDKTGKHQVTWPDAVAPVAERKSHLRIIHGDTVADDYFWLNDYFKKGPESGNVVSYLEEENTYTSAMLKDTEGLQQSLFQEMKDRIKEKDESVPYLKNGYYYYTRTEEGKQYYKFCRRKGSMNAAEEILLDVDVLAHGYPYYAANGFSVSPDNKLLSFGVDTVSRREYTIYIKNLETGQLLPDKIEKTTGDATWASDNNTIFYTAKNPATLLTEKIKRHRLGTSQATDVIVYDEKDNTNYISVGKSKNDEYIMIYSGGTLSSEVLFLKADDPLGSFTSFQPRQKNVLYSVTPLADRFLILTNDQAKNFKVMQCPLDKTSKAHWKEFIPHREDVLIAEIDEFRDFLVISERKNGLTQMAVRSLRDGVQHYLDFGEPAYTVYPSTNVEYDTDVVRYGYTSLITPSSTFDYHMRTKKKELKKQQEVIGGYQPEDYLTERLFATASDGSQIPISLVYKKGLKKDGTAPLLLYAYGSYGVSMDPAFNTSRLSLLDRGFVYAIAHIRGGEEMGRQWYEDGKMMKKKNTFTDFIDCGKYLIAQQFTSEKHLYAQGGSAGGLLMGAVINMAPEIWNGVIAQVPFVDVVNTMLDETIPLTTNEYDEWGNPNQEPAYAYMKSYSPYENITAKEYPNLLVTTGLHDSQVQYFEPAKWVAKLRATKKGSNVILLKTDMDYGHGGASGRFDYLKDIALNYAFLFKLEGILK</sequence>
<comment type="similarity">
    <text evidence="1">Belongs to the peptidase S9A family.</text>
</comment>
<feature type="domain" description="Peptidase S9 prolyl oligopeptidase catalytic" evidence="5">
    <location>
        <begin position="499"/>
        <end position="710"/>
    </location>
</feature>
<comment type="caution">
    <text evidence="7">The sequence shown here is derived from an EMBL/GenBank/DDBJ whole genome shotgun (WGS) entry which is preliminary data.</text>
</comment>
<dbReference type="Proteomes" id="UP001597545">
    <property type="component" value="Unassembled WGS sequence"/>
</dbReference>
<evidence type="ECO:0000256" key="4">
    <source>
        <dbReference type="ARBA" id="ARBA00022825"/>
    </source>
</evidence>
<keyword evidence="2" id="KW-0645">Protease</keyword>
<evidence type="ECO:0000313" key="7">
    <source>
        <dbReference type="EMBL" id="MFD2548544.1"/>
    </source>
</evidence>
<keyword evidence="4" id="KW-0720">Serine protease</keyword>
<dbReference type="PANTHER" id="PTHR11757:SF19">
    <property type="entry name" value="PROLYL ENDOPEPTIDASE-LIKE"/>
    <property type="match status" value="1"/>
</dbReference>
<dbReference type="SUPFAM" id="SSF50993">
    <property type="entry name" value="Peptidase/esterase 'gauge' domain"/>
    <property type="match status" value="1"/>
</dbReference>
<dbReference type="InterPro" id="IPR029058">
    <property type="entry name" value="AB_hydrolase_fold"/>
</dbReference>
<keyword evidence="8" id="KW-1185">Reference proteome</keyword>
<dbReference type="InterPro" id="IPR001375">
    <property type="entry name" value="Peptidase_S9_cat"/>
</dbReference>
<dbReference type="PRINTS" id="PR00862">
    <property type="entry name" value="PROLIGOPTASE"/>
</dbReference>
<dbReference type="EMBL" id="JBHULR010000005">
    <property type="protein sequence ID" value="MFD2548544.1"/>
    <property type="molecule type" value="Genomic_DNA"/>
</dbReference>
<dbReference type="InterPro" id="IPR023302">
    <property type="entry name" value="Pept_S9A_N"/>
</dbReference>
<gene>
    <name evidence="7" type="ORF">ACFSR5_12900</name>
</gene>
<dbReference type="InterPro" id="IPR002470">
    <property type="entry name" value="Peptidase_S9A"/>
</dbReference>
<keyword evidence="3" id="KW-0378">Hydrolase</keyword>